<keyword evidence="1" id="KW-0812">Transmembrane</keyword>
<accession>A0A3N4IS90</accession>
<evidence type="ECO:0000313" key="2">
    <source>
        <dbReference type="EMBL" id="RPA88809.1"/>
    </source>
</evidence>
<reference evidence="2 3" key="1">
    <citation type="journal article" date="2018" name="Nat. Ecol. Evol.">
        <title>Pezizomycetes genomes reveal the molecular basis of ectomycorrhizal truffle lifestyle.</title>
        <authorList>
            <person name="Murat C."/>
            <person name="Payen T."/>
            <person name="Noel B."/>
            <person name="Kuo A."/>
            <person name="Morin E."/>
            <person name="Chen J."/>
            <person name="Kohler A."/>
            <person name="Krizsan K."/>
            <person name="Balestrini R."/>
            <person name="Da Silva C."/>
            <person name="Montanini B."/>
            <person name="Hainaut M."/>
            <person name="Levati E."/>
            <person name="Barry K.W."/>
            <person name="Belfiori B."/>
            <person name="Cichocki N."/>
            <person name="Clum A."/>
            <person name="Dockter R.B."/>
            <person name="Fauchery L."/>
            <person name="Guy J."/>
            <person name="Iotti M."/>
            <person name="Le Tacon F."/>
            <person name="Lindquist E.A."/>
            <person name="Lipzen A."/>
            <person name="Malagnac F."/>
            <person name="Mello A."/>
            <person name="Molinier V."/>
            <person name="Miyauchi S."/>
            <person name="Poulain J."/>
            <person name="Riccioni C."/>
            <person name="Rubini A."/>
            <person name="Sitrit Y."/>
            <person name="Splivallo R."/>
            <person name="Traeger S."/>
            <person name="Wang M."/>
            <person name="Zifcakova L."/>
            <person name="Wipf D."/>
            <person name="Zambonelli A."/>
            <person name="Paolocci F."/>
            <person name="Nowrousian M."/>
            <person name="Ottonello S."/>
            <person name="Baldrian P."/>
            <person name="Spatafora J.W."/>
            <person name="Henrissat B."/>
            <person name="Nagy L.G."/>
            <person name="Aury J.M."/>
            <person name="Wincker P."/>
            <person name="Grigoriev I.V."/>
            <person name="Bonfante P."/>
            <person name="Martin F.M."/>
        </authorList>
    </citation>
    <scope>NUCLEOTIDE SEQUENCE [LARGE SCALE GENOMIC DNA]</scope>
    <source>
        <strain evidence="2 3">120613-1</strain>
    </source>
</reference>
<dbReference type="AlphaFoldDB" id="A0A3N4IS90"/>
<sequence length="117" mass="12919">MTTCCASRDWRHVINNTTDILAQLFLIPCVCLLSSCSNNTSPINFQIHSSFSLNIDTTLDPLILLLLFAILLISVRCMVLNYVFIHLESLLSSPPLQLSNPSSSLCASLFSLSFSSH</sequence>
<evidence type="ECO:0000313" key="3">
    <source>
        <dbReference type="Proteomes" id="UP000276215"/>
    </source>
</evidence>
<keyword evidence="3" id="KW-1185">Reference proteome</keyword>
<organism evidence="2 3">
    <name type="scientific">Choiromyces venosus 120613-1</name>
    <dbReference type="NCBI Taxonomy" id="1336337"/>
    <lineage>
        <taxon>Eukaryota</taxon>
        <taxon>Fungi</taxon>
        <taxon>Dikarya</taxon>
        <taxon>Ascomycota</taxon>
        <taxon>Pezizomycotina</taxon>
        <taxon>Pezizomycetes</taxon>
        <taxon>Pezizales</taxon>
        <taxon>Tuberaceae</taxon>
        <taxon>Choiromyces</taxon>
    </lineage>
</organism>
<protein>
    <submittedName>
        <fullName evidence="2">Uncharacterized protein</fullName>
    </submittedName>
</protein>
<keyword evidence="1" id="KW-1133">Transmembrane helix</keyword>
<gene>
    <name evidence="2" type="ORF">L873DRAFT_826813</name>
</gene>
<name>A0A3N4IS90_9PEZI</name>
<dbReference type="EMBL" id="ML120663">
    <property type="protein sequence ID" value="RPA88809.1"/>
    <property type="molecule type" value="Genomic_DNA"/>
</dbReference>
<feature type="transmembrane region" description="Helical" evidence="1">
    <location>
        <begin position="62"/>
        <end position="85"/>
    </location>
</feature>
<dbReference type="Proteomes" id="UP000276215">
    <property type="component" value="Unassembled WGS sequence"/>
</dbReference>
<evidence type="ECO:0000256" key="1">
    <source>
        <dbReference type="SAM" id="Phobius"/>
    </source>
</evidence>
<feature type="transmembrane region" description="Helical" evidence="1">
    <location>
        <begin position="20"/>
        <end position="41"/>
    </location>
</feature>
<proteinExistence type="predicted"/>
<keyword evidence="1" id="KW-0472">Membrane</keyword>